<dbReference type="InterPro" id="IPR019734">
    <property type="entry name" value="TPR_rpt"/>
</dbReference>
<dbReference type="OrthoDB" id="381520at2759"/>
<dbReference type="Pfam" id="PF13181">
    <property type="entry name" value="TPR_8"/>
    <property type="match status" value="1"/>
</dbReference>
<evidence type="ECO:0000313" key="2">
    <source>
        <dbReference type="Proteomes" id="UP000018040"/>
    </source>
</evidence>
<dbReference type="EMBL" id="AHHH01000054">
    <property type="protein sequence ID" value="ESU43257.1"/>
    <property type="molecule type" value="Genomic_DNA"/>
</dbReference>
<dbReference type="VEuPathDB" id="GiardiaDB:QR46_2260"/>
<dbReference type="VEuPathDB" id="GiardiaDB:GL50803_007639"/>
<dbReference type="SUPFAM" id="SSF48452">
    <property type="entry name" value="TPR-like"/>
    <property type="match status" value="1"/>
</dbReference>
<reference evidence="1 2" key="2">
    <citation type="journal article" date="2013" name="Genome Biol. Evol.">
        <title>Genome sequencing of Giardia lamblia genotypes A2 and B isolates (DH and GS) and comparative analysis with the genomes of genotypes A1 and E (WB and Pig).</title>
        <authorList>
            <person name="Adam R.D."/>
            <person name="Dahlstrom E.W."/>
            <person name="Martens C.A."/>
            <person name="Bruno D.P."/>
            <person name="Barbian K.D."/>
            <person name="Ricklefs S.M."/>
            <person name="Hernandez M.M."/>
            <person name="Narla N.P."/>
            <person name="Patel R.B."/>
            <person name="Porcella S.F."/>
            <person name="Nash T.E."/>
        </authorList>
    </citation>
    <scope>NUCLEOTIDE SEQUENCE [LARGE SCALE GENOMIC DNA]</scope>
    <source>
        <strain evidence="1 2">GS</strain>
    </source>
</reference>
<dbReference type="VEuPathDB" id="GiardiaDB:DHA2_7639"/>
<comment type="caution">
    <text evidence="1">The sequence shown here is derived from an EMBL/GenBank/DDBJ whole genome shotgun (WGS) entry which is preliminary data.</text>
</comment>
<sequence>MRDYTSLLMDLFEKCLEVYSAGEYRQAESLTSKLISHSLQNQQCPPLVLARFFTLLGSAQLRCQSYHSCIASYQSAEQIIREAYGPTSPFLSTIYINMGIAYMAQSDPVKAVTYAQRAKNIVDKDLSGKSSAVLQGSIYHLMGYAADMQVDNKTAKDYYERAVKLRRSTDPYSDAYGKSSYNLGSLLLSMRMIEPAEQHLKAALQVYQHLVQKKPTLYGLAQARVLYRLALLYKESNRQSLGAKAAEAALEQFKLVKDPKNTECLNASALLNYFRYGSSRGVSIEESSSLALDWL</sequence>
<gene>
    <name evidence="1" type="ORF">GSB_7639</name>
</gene>
<organism evidence="1 2">
    <name type="scientific">Giardia intestinalis</name>
    <name type="common">Giardia lamblia</name>
    <dbReference type="NCBI Taxonomy" id="5741"/>
    <lineage>
        <taxon>Eukaryota</taxon>
        <taxon>Metamonada</taxon>
        <taxon>Diplomonadida</taxon>
        <taxon>Hexamitidae</taxon>
        <taxon>Giardiinae</taxon>
        <taxon>Giardia</taxon>
    </lineage>
</organism>
<accession>V6TY26</accession>
<dbReference type="SMART" id="SM00028">
    <property type="entry name" value="TPR"/>
    <property type="match status" value="5"/>
</dbReference>
<evidence type="ECO:0000313" key="1">
    <source>
        <dbReference type="EMBL" id="ESU43257.1"/>
    </source>
</evidence>
<dbReference type="Proteomes" id="UP000018040">
    <property type="component" value="Unassembled WGS sequence"/>
</dbReference>
<dbReference type="InterPro" id="IPR011990">
    <property type="entry name" value="TPR-like_helical_dom_sf"/>
</dbReference>
<dbReference type="Pfam" id="PF13424">
    <property type="entry name" value="TPR_12"/>
    <property type="match status" value="1"/>
</dbReference>
<dbReference type="VEuPathDB" id="GiardiaDB:GL50581_82"/>
<protein>
    <submittedName>
        <fullName evidence="1">Putative TPR repeat family protein</fullName>
    </submittedName>
</protein>
<dbReference type="AlphaFoldDB" id="V6TY26"/>
<dbReference type="Gene3D" id="1.25.40.10">
    <property type="entry name" value="Tetratricopeptide repeat domain"/>
    <property type="match status" value="2"/>
</dbReference>
<reference evidence="2" key="1">
    <citation type="submission" date="2012-02" db="EMBL/GenBank/DDBJ databases">
        <title>Genome sequencing of Giardia lamblia Genotypes A2 and B isolates (DH and GS) and comparative analysis with the genomes of Genotypes A1 and E (WB and Pig).</title>
        <authorList>
            <person name="Adam R."/>
            <person name="Dahlstrom E."/>
            <person name="Martens C."/>
            <person name="Bruno D."/>
            <person name="Barbian K."/>
            <person name="Porcella S.F."/>
            <person name="Nash T."/>
        </authorList>
    </citation>
    <scope>NUCLEOTIDE SEQUENCE</scope>
    <source>
        <strain evidence="2">GS</strain>
    </source>
</reference>
<name>V6TY26_GIAIN</name>
<proteinExistence type="predicted"/>